<evidence type="ECO:0000256" key="2">
    <source>
        <dbReference type="ARBA" id="ARBA00008520"/>
    </source>
</evidence>
<name>A0A4V3D5M4_9BACI</name>
<feature type="signal peptide" evidence="5">
    <location>
        <begin position="1"/>
        <end position="24"/>
    </location>
</feature>
<evidence type="ECO:0000313" key="7">
    <source>
        <dbReference type="Proteomes" id="UP000295632"/>
    </source>
</evidence>
<dbReference type="Proteomes" id="UP000295632">
    <property type="component" value="Unassembled WGS sequence"/>
</dbReference>
<evidence type="ECO:0000256" key="3">
    <source>
        <dbReference type="ARBA" id="ARBA00022448"/>
    </source>
</evidence>
<protein>
    <submittedName>
        <fullName evidence="6">Carbohydrate ABC transporter substrate-binding protein (CUT1 family)</fullName>
    </submittedName>
</protein>
<evidence type="ECO:0000256" key="5">
    <source>
        <dbReference type="SAM" id="SignalP"/>
    </source>
</evidence>
<dbReference type="InterPro" id="IPR050490">
    <property type="entry name" value="Bact_solute-bd_prot1"/>
</dbReference>
<gene>
    <name evidence="6" type="ORF">EV213_10528</name>
</gene>
<keyword evidence="4 5" id="KW-0732">Signal</keyword>
<dbReference type="OrthoDB" id="9782846at2"/>
<dbReference type="Pfam" id="PF01547">
    <property type="entry name" value="SBP_bac_1"/>
    <property type="match status" value="1"/>
</dbReference>
<reference evidence="6 7" key="1">
    <citation type="submission" date="2019-03" db="EMBL/GenBank/DDBJ databases">
        <title>Genomic Encyclopedia of Type Strains, Phase IV (KMG-IV): sequencing the most valuable type-strain genomes for metagenomic binning, comparative biology and taxonomic classification.</title>
        <authorList>
            <person name="Goeker M."/>
        </authorList>
    </citation>
    <scope>NUCLEOTIDE SEQUENCE [LARGE SCALE GENOMIC DNA]</scope>
    <source>
        <strain evidence="6 7">DSM 28697</strain>
    </source>
</reference>
<dbReference type="SUPFAM" id="SSF53850">
    <property type="entry name" value="Periplasmic binding protein-like II"/>
    <property type="match status" value="1"/>
</dbReference>
<evidence type="ECO:0000256" key="4">
    <source>
        <dbReference type="ARBA" id="ARBA00022729"/>
    </source>
</evidence>
<dbReference type="PANTHER" id="PTHR43649">
    <property type="entry name" value="ARABINOSE-BINDING PROTEIN-RELATED"/>
    <property type="match status" value="1"/>
</dbReference>
<sequence length="423" mass="46656">MRHSWKKLLVAVFVLLLVATGCSSGTSGGDGGSGDGKVNLRVLVWGNGPAELKGEEEIYAQFMEDHPEINVDLVSAPYDKVMEKFVSMTAGGDQPDVIWMQPIYFAEFAEKGMFMDLGPMLEEEGLTADDWLPKAFEMGQYDDTQYALPRDIITHHIVYNKDMFDAAGVEYPQADWTWDDLLEKAQQLTIEEGDRTSQYGFSSYYWKEALYQNGTVPFNRDGTEVLIDSPEAIEAIEWVADLSLEHGVAPTPTENQGMGDLFLAGKAAMAFAGPWNWRAYDEEGKFAWDIQEVPAGQAGNKSELLGLPVSIGADTENPEAAWTLLKWLTHGGGQDIQSDIVGAYPTVPRAQENFSNGTYAPDNVEAVHIAMEENTVLPPLFVKQAEVENMIQPVMDQIMAGKVTPAEALPELADKMRAELGIE</sequence>
<organism evidence="6 7">
    <name type="scientific">Aureibacillus halotolerans</name>
    <dbReference type="NCBI Taxonomy" id="1508390"/>
    <lineage>
        <taxon>Bacteria</taxon>
        <taxon>Bacillati</taxon>
        <taxon>Bacillota</taxon>
        <taxon>Bacilli</taxon>
        <taxon>Bacillales</taxon>
        <taxon>Bacillaceae</taxon>
        <taxon>Aureibacillus</taxon>
    </lineage>
</organism>
<dbReference type="PROSITE" id="PS51257">
    <property type="entry name" value="PROKAR_LIPOPROTEIN"/>
    <property type="match status" value="1"/>
</dbReference>
<dbReference type="EMBL" id="SNYJ01000005">
    <property type="protein sequence ID" value="TDQ40687.1"/>
    <property type="molecule type" value="Genomic_DNA"/>
</dbReference>
<dbReference type="Gene3D" id="3.40.190.10">
    <property type="entry name" value="Periplasmic binding protein-like II"/>
    <property type="match status" value="1"/>
</dbReference>
<proteinExistence type="inferred from homology"/>
<comment type="caution">
    <text evidence="6">The sequence shown here is derived from an EMBL/GenBank/DDBJ whole genome shotgun (WGS) entry which is preliminary data.</text>
</comment>
<evidence type="ECO:0000313" key="6">
    <source>
        <dbReference type="EMBL" id="TDQ40687.1"/>
    </source>
</evidence>
<comment type="subcellular location">
    <subcellularLocation>
        <location evidence="1">Cell envelope</location>
    </subcellularLocation>
</comment>
<dbReference type="RefSeq" id="WP_133579893.1">
    <property type="nucleotide sequence ID" value="NZ_SNYJ01000005.1"/>
</dbReference>
<dbReference type="InterPro" id="IPR006059">
    <property type="entry name" value="SBP"/>
</dbReference>
<accession>A0A4V3D5M4</accession>
<keyword evidence="3" id="KW-0813">Transport</keyword>
<dbReference type="AlphaFoldDB" id="A0A4V3D5M4"/>
<evidence type="ECO:0000256" key="1">
    <source>
        <dbReference type="ARBA" id="ARBA00004196"/>
    </source>
</evidence>
<comment type="similarity">
    <text evidence="2">Belongs to the bacterial solute-binding protein 1 family.</text>
</comment>
<dbReference type="CDD" id="cd13585">
    <property type="entry name" value="PBP2_TMBP_like"/>
    <property type="match status" value="1"/>
</dbReference>
<dbReference type="PANTHER" id="PTHR43649:SF31">
    <property type="entry name" value="SN-GLYCEROL-3-PHOSPHATE-BINDING PERIPLASMIC PROTEIN UGPB"/>
    <property type="match status" value="1"/>
</dbReference>
<keyword evidence="7" id="KW-1185">Reference proteome</keyword>
<dbReference type="GO" id="GO:0030313">
    <property type="term" value="C:cell envelope"/>
    <property type="evidence" value="ECO:0007669"/>
    <property type="project" value="UniProtKB-SubCell"/>
</dbReference>
<feature type="chain" id="PRO_5038991228" evidence="5">
    <location>
        <begin position="25"/>
        <end position="423"/>
    </location>
</feature>